<evidence type="ECO:0000256" key="3">
    <source>
        <dbReference type="ARBA" id="ARBA00022679"/>
    </source>
</evidence>
<comment type="similarity">
    <text evidence="2 6">Belongs to the FPP/GGPP synthase family.</text>
</comment>
<dbReference type="CDD" id="cd00685">
    <property type="entry name" value="Trans_IPPS_HT"/>
    <property type="match status" value="1"/>
</dbReference>
<dbReference type="PROSITE" id="PS00723">
    <property type="entry name" value="POLYPRENYL_SYNTHASE_1"/>
    <property type="match status" value="1"/>
</dbReference>
<keyword evidence="4" id="KW-0479">Metal-binding</keyword>
<evidence type="ECO:0000256" key="4">
    <source>
        <dbReference type="ARBA" id="ARBA00022723"/>
    </source>
</evidence>
<evidence type="ECO:0000256" key="6">
    <source>
        <dbReference type="RuleBase" id="RU004466"/>
    </source>
</evidence>
<reference evidence="7" key="2">
    <citation type="journal article" date="2021" name="PeerJ">
        <title>Extensive microbial diversity within the chicken gut microbiome revealed by metagenomics and culture.</title>
        <authorList>
            <person name="Gilroy R."/>
            <person name="Ravi A."/>
            <person name="Getino M."/>
            <person name="Pursley I."/>
            <person name="Horton D.L."/>
            <person name="Alikhan N.F."/>
            <person name="Baker D."/>
            <person name="Gharbi K."/>
            <person name="Hall N."/>
            <person name="Watson M."/>
            <person name="Adriaenssens E.M."/>
            <person name="Foster-Nyarko E."/>
            <person name="Jarju S."/>
            <person name="Secka A."/>
            <person name="Antonio M."/>
            <person name="Oren A."/>
            <person name="Chaudhuri R.R."/>
            <person name="La Ragione R."/>
            <person name="Hildebrand F."/>
            <person name="Pallen M.J."/>
        </authorList>
    </citation>
    <scope>NUCLEOTIDE SEQUENCE</scope>
    <source>
        <strain evidence="7">B2-16538</strain>
    </source>
</reference>
<dbReference type="GO" id="GO:0004659">
    <property type="term" value="F:prenyltransferase activity"/>
    <property type="evidence" value="ECO:0007669"/>
    <property type="project" value="InterPro"/>
</dbReference>
<keyword evidence="5" id="KW-0460">Magnesium</keyword>
<dbReference type="GO" id="GO:0046872">
    <property type="term" value="F:metal ion binding"/>
    <property type="evidence" value="ECO:0007669"/>
    <property type="project" value="UniProtKB-KW"/>
</dbReference>
<proteinExistence type="inferred from homology"/>
<dbReference type="GO" id="GO:0008299">
    <property type="term" value="P:isoprenoid biosynthetic process"/>
    <property type="evidence" value="ECO:0007669"/>
    <property type="project" value="InterPro"/>
</dbReference>
<dbReference type="Gene3D" id="1.10.600.10">
    <property type="entry name" value="Farnesyl Diphosphate Synthase"/>
    <property type="match status" value="1"/>
</dbReference>
<sequence>MDILNEIKEFLGNDWEKTGDYIENALKSDIPLLDSTNRAILSNSGKQLRPMLALLAARACSGGKANEDSCRYAAGAELLHNATLLHDDVADDSDKRRGKPTIRSVMGPSVSVLIGDYWLVKAVDMILECKTGVNRAIRLFSRTLSDLAEGELFQLQKARAGDTDKNDYLRIIFNKTASLFEAAAVSAAISVNAPEDMETAVKDYAIALGIAFQIRDDIFDYSPEMDTGKPAGADIMEQKITMPLLGAFARAGKEKEMDIRKKICCIADDPERYHTEILDFVHEYNGVDYAGEVLEQYVEKAVRALDRLEDTQAKEYLARLADFVAKRNS</sequence>
<evidence type="ECO:0000256" key="1">
    <source>
        <dbReference type="ARBA" id="ARBA00001946"/>
    </source>
</evidence>
<dbReference type="SUPFAM" id="SSF48576">
    <property type="entry name" value="Terpenoid synthases"/>
    <property type="match status" value="1"/>
</dbReference>
<reference evidence="7" key="1">
    <citation type="submission" date="2020-10" db="EMBL/GenBank/DDBJ databases">
        <authorList>
            <person name="Gilroy R."/>
        </authorList>
    </citation>
    <scope>NUCLEOTIDE SEQUENCE</scope>
    <source>
        <strain evidence="7">B2-16538</strain>
    </source>
</reference>
<dbReference type="PANTHER" id="PTHR12001:SF69">
    <property type="entry name" value="ALL TRANS-POLYPRENYL-DIPHOSPHATE SYNTHASE PDSS1"/>
    <property type="match status" value="1"/>
</dbReference>
<dbReference type="PROSITE" id="PS00444">
    <property type="entry name" value="POLYPRENYL_SYNTHASE_2"/>
    <property type="match status" value="1"/>
</dbReference>
<comment type="caution">
    <text evidence="7">The sequence shown here is derived from an EMBL/GenBank/DDBJ whole genome shotgun (WGS) entry which is preliminary data.</text>
</comment>
<protein>
    <submittedName>
        <fullName evidence="7">Polyprenyl synthetase family protein</fullName>
    </submittedName>
</protein>
<dbReference type="InterPro" id="IPR033749">
    <property type="entry name" value="Polyprenyl_synt_CS"/>
</dbReference>
<dbReference type="InterPro" id="IPR000092">
    <property type="entry name" value="Polyprenyl_synt"/>
</dbReference>
<name>A0A9D9NRP7_9BACT</name>
<evidence type="ECO:0000256" key="5">
    <source>
        <dbReference type="ARBA" id="ARBA00022842"/>
    </source>
</evidence>
<evidence type="ECO:0000313" key="7">
    <source>
        <dbReference type="EMBL" id="MBO8485582.1"/>
    </source>
</evidence>
<dbReference type="Pfam" id="PF00348">
    <property type="entry name" value="polyprenyl_synt"/>
    <property type="match status" value="1"/>
</dbReference>
<dbReference type="EMBL" id="JADILX010000072">
    <property type="protein sequence ID" value="MBO8485582.1"/>
    <property type="molecule type" value="Genomic_DNA"/>
</dbReference>
<accession>A0A9D9NRP7</accession>
<evidence type="ECO:0000313" key="8">
    <source>
        <dbReference type="Proteomes" id="UP000823750"/>
    </source>
</evidence>
<dbReference type="Proteomes" id="UP000823750">
    <property type="component" value="Unassembled WGS sequence"/>
</dbReference>
<comment type="cofactor">
    <cofactor evidence="1">
        <name>Mg(2+)</name>
        <dbReference type="ChEBI" id="CHEBI:18420"/>
    </cofactor>
</comment>
<evidence type="ECO:0000256" key="2">
    <source>
        <dbReference type="ARBA" id="ARBA00006706"/>
    </source>
</evidence>
<organism evidence="7 8">
    <name type="scientific">Candidatus Cryptobacteroides excrementavium</name>
    <dbReference type="NCBI Taxonomy" id="2840759"/>
    <lineage>
        <taxon>Bacteria</taxon>
        <taxon>Pseudomonadati</taxon>
        <taxon>Bacteroidota</taxon>
        <taxon>Bacteroidia</taxon>
        <taxon>Bacteroidales</taxon>
        <taxon>Candidatus Cryptobacteroides</taxon>
    </lineage>
</organism>
<gene>
    <name evidence="7" type="ORF">IAB78_04055</name>
</gene>
<keyword evidence="3 6" id="KW-0808">Transferase</keyword>
<dbReference type="SFLD" id="SFLDS00005">
    <property type="entry name" value="Isoprenoid_Synthase_Type_I"/>
    <property type="match status" value="1"/>
</dbReference>
<dbReference type="InterPro" id="IPR008949">
    <property type="entry name" value="Isoprenoid_synthase_dom_sf"/>
</dbReference>
<dbReference type="PANTHER" id="PTHR12001">
    <property type="entry name" value="GERANYLGERANYL PYROPHOSPHATE SYNTHASE"/>
    <property type="match status" value="1"/>
</dbReference>
<dbReference type="AlphaFoldDB" id="A0A9D9NRP7"/>